<sequence>MAEIRKGADVQDGLKTVAVKFVKSSRVRDDRIVREAFARELAALQALEHPNIVKIIDFDPHHDPPYMVLEWLENDFSGWLATTPPRDWGEFYERIGRPLLDALLYALTKGIVHRDFKPGNILFDDQGAPKITDFGIAKFLATPPAPGAPTLAQYKSEPYAPFDEGNAQAARDAYSFAVLALRCLSGTDFTAHEHVGKALEGFAGPAEVRDVLRRALAANPADRFRDVVELQTALDAVRTRERAAEGSTLACYVSALPQAVAKLCERLDQSDERRGRALLARDVCESLVLFFWRERETGRKVPHQFLGRTAQFKLHLGIDSRLGDHLVVLSAWPDESVEGEAHSEYGFRPPFPFAFDRVPAGVDGVAMVRWLVDALEQHEIDDADARRDRKGEELLKEWSNTLRFRQTVEDGRYAPIPYSSYRVEGNRIYFAVTSLPDTVVIEQPRIVRRDQRTLASGVVDEFTPSMVALWVERGVSDSLPDQGQIVFDNRASRIALDRQKGALDAVRYGRSVRPALRDVILDPSRARPPNVGGDLKWEQSDFDDDKKTAVKMALAAVDVLVVQGPPGTGKTRFITELVVQLLRQSPECKVLLTSQTHVALDNALERLHVLEPSARILRVAQRDDDRVSPKIRDLTIDHVATRWREDVAKASEAFLSAIAKELGVNRQDIAMGMSAGRLRVESAEFDRVKARLAECERRIDELERGVKVAQAGHVADGYHETTEALEEVRDEVRNLLEQRKTVGARRRDAARRLAAIGELGRQLAEATTVDLAEWERGLLAGSDADRKVHALIRLAEEWQLRFSSSREFYAAMVATSSVVAGTCLGFARVPGILSAEFDVCIVDEASKATATELLVPLSRAKRWILVGDTQQLPPFVEDLLEDPKLLDEYGLDRESFQTTLLDRFVASLPPACVASLTTQHRMVRPIGNLISTCFYDGKLKSVREDDGRTLAAALPSPVTWFTTAKLPGRHETASNGSIKNLAEARFIGQWLRRLNFIAKAASRQLRVAVITGYAGQCIELERALAHLQKDVTALSLEWNTVDAFQGREADICVYSVTRSNDRGQIGFLRDARRMNVALSRGRQGLVIVGDHVFCRSARSPNPLRNVLEYIDAHPADCSIEEAHYEGR</sequence>
<evidence type="ECO:0000256" key="2">
    <source>
        <dbReference type="ARBA" id="ARBA00022741"/>
    </source>
</evidence>
<dbReference type="KEGG" id="ccro:CMC5_047090"/>
<proteinExistence type="inferred from homology"/>
<dbReference type="Gene3D" id="3.40.50.300">
    <property type="entry name" value="P-loop containing nucleotide triphosphate hydrolases"/>
    <property type="match status" value="2"/>
</dbReference>
<name>A0A0K1EIY2_CHOCO</name>
<dbReference type="PANTHER" id="PTHR43788">
    <property type="entry name" value="DNA2/NAM7 HELICASE FAMILY MEMBER"/>
    <property type="match status" value="1"/>
</dbReference>
<keyword evidence="9" id="KW-1185">Reference proteome</keyword>
<keyword evidence="8" id="KW-0723">Serine/threonine-protein kinase</keyword>
<dbReference type="PROSITE" id="PS00108">
    <property type="entry name" value="PROTEIN_KINASE_ST"/>
    <property type="match status" value="1"/>
</dbReference>
<dbReference type="SUPFAM" id="SSF56112">
    <property type="entry name" value="Protein kinase-like (PK-like)"/>
    <property type="match status" value="1"/>
</dbReference>
<dbReference type="InterPro" id="IPR041679">
    <property type="entry name" value="DNA2/NAM7-like_C"/>
</dbReference>
<dbReference type="InterPro" id="IPR008271">
    <property type="entry name" value="Ser/Thr_kinase_AS"/>
</dbReference>
<keyword evidence="3" id="KW-0378">Hydrolase</keyword>
<dbReference type="CDD" id="cd18808">
    <property type="entry name" value="SF1_C_Upf1"/>
    <property type="match status" value="1"/>
</dbReference>
<dbReference type="InterPro" id="IPR050534">
    <property type="entry name" value="Coronavir_polyprotein_1ab"/>
</dbReference>
<dbReference type="Proteomes" id="UP000067626">
    <property type="component" value="Chromosome"/>
</dbReference>
<evidence type="ECO:0000256" key="5">
    <source>
        <dbReference type="ARBA" id="ARBA00022840"/>
    </source>
</evidence>
<dbReference type="STRING" id="52.CMC5_047090"/>
<dbReference type="Pfam" id="PF13086">
    <property type="entry name" value="AAA_11"/>
    <property type="match status" value="1"/>
</dbReference>
<feature type="coiled-coil region" evidence="6">
    <location>
        <begin position="678"/>
        <end position="745"/>
    </location>
</feature>
<organism evidence="8 9">
    <name type="scientific">Chondromyces crocatus</name>
    <dbReference type="NCBI Taxonomy" id="52"/>
    <lineage>
        <taxon>Bacteria</taxon>
        <taxon>Pseudomonadati</taxon>
        <taxon>Myxococcota</taxon>
        <taxon>Polyangia</taxon>
        <taxon>Polyangiales</taxon>
        <taxon>Polyangiaceae</taxon>
        <taxon>Chondromyces</taxon>
    </lineage>
</organism>
<dbReference type="Pfam" id="PF00069">
    <property type="entry name" value="Pkinase"/>
    <property type="match status" value="1"/>
</dbReference>
<dbReference type="GO" id="GO:0043139">
    <property type="term" value="F:5'-3' DNA helicase activity"/>
    <property type="evidence" value="ECO:0007669"/>
    <property type="project" value="TreeGrafter"/>
</dbReference>
<dbReference type="PANTHER" id="PTHR43788:SF8">
    <property type="entry name" value="DNA-BINDING PROTEIN SMUBP-2"/>
    <property type="match status" value="1"/>
</dbReference>
<dbReference type="RefSeq" id="WP_169796630.1">
    <property type="nucleotide sequence ID" value="NZ_CP012159.1"/>
</dbReference>
<gene>
    <name evidence="8" type="ORF">CMC5_047090</name>
</gene>
<dbReference type="CDD" id="cd14014">
    <property type="entry name" value="STKc_PknB_like"/>
    <property type="match status" value="1"/>
</dbReference>
<dbReference type="EMBL" id="CP012159">
    <property type="protein sequence ID" value="AKT40553.1"/>
    <property type="molecule type" value="Genomic_DNA"/>
</dbReference>
<dbReference type="AlphaFoldDB" id="A0A0K1EIY2"/>
<evidence type="ECO:0000256" key="3">
    <source>
        <dbReference type="ARBA" id="ARBA00022801"/>
    </source>
</evidence>
<evidence type="ECO:0000259" key="7">
    <source>
        <dbReference type="PROSITE" id="PS50011"/>
    </source>
</evidence>
<dbReference type="Gene3D" id="1.10.510.10">
    <property type="entry name" value="Transferase(Phosphotransferase) domain 1"/>
    <property type="match status" value="1"/>
</dbReference>
<evidence type="ECO:0000256" key="6">
    <source>
        <dbReference type="SAM" id="Coils"/>
    </source>
</evidence>
<dbReference type="InterPro" id="IPR027417">
    <property type="entry name" value="P-loop_NTPase"/>
</dbReference>
<dbReference type="SUPFAM" id="SSF52540">
    <property type="entry name" value="P-loop containing nucleoside triphosphate hydrolases"/>
    <property type="match status" value="1"/>
</dbReference>
<protein>
    <submittedName>
        <fullName evidence="8">Serine/threonine protein kinase</fullName>
    </submittedName>
</protein>
<accession>A0A0K1EIY2</accession>
<keyword evidence="8" id="KW-0418">Kinase</keyword>
<comment type="similarity">
    <text evidence="1">Belongs to the DNA2/NAM7 helicase family.</text>
</comment>
<dbReference type="InterPro" id="IPR000719">
    <property type="entry name" value="Prot_kinase_dom"/>
</dbReference>
<evidence type="ECO:0000256" key="1">
    <source>
        <dbReference type="ARBA" id="ARBA00007913"/>
    </source>
</evidence>
<reference evidence="8 9" key="1">
    <citation type="submission" date="2015-07" db="EMBL/GenBank/DDBJ databases">
        <title>Genome analysis of myxobacterium Chondromyces crocatus Cm c5 reveals a high potential for natural compound synthesis and the genetic basis for the loss of fruiting body formation.</title>
        <authorList>
            <person name="Zaburannyi N."/>
            <person name="Bunk B."/>
            <person name="Maier J."/>
            <person name="Overmann J."/>
            <person name="Mueller R."/>
        </authorList>
    </citation>
    <scope>NUCLEOTIDE SEQUENCE [LARGE SCALE GENOMIC DNA]</scope>
    <source>
        <strain evidence="8 9">Cm c5</strain>
    </source>
</reference>
<keyword evidence="4" id="KW-0347">Helicase</keyword>
<evidence type="ECO:0000256" key="4">
    <source>
        <dbReference type="ARBA" id="ARBA00022806"/>
    </source>
</evidence>
<dbReference type="InterPro" id="IPR047187">
    <property type="entry name" value="SF1_C_Upf1"/>
</dbReference>
<evidence type="ECO:0000313" key="8">
    <source>
        <dbReference type="EMBL" id="AKT40553.1"/>
    </source>
</evidence>
<dbReference type="GO" id="GO:0005524">
    <property type="term" value="F:ATP binding"/>
    <property type="evidence" value="ECO:0007669"/>
    <property type="project" value="UniProtKB-KW"/>
</dbReference>
<dbReference type="PROSITE" id="PS50011">
    <property type="entry name" value="PROTEIN_KINASE_DOM"/>
    <property type="match status" value="1"/>
</dbReference>
<dbReference type="Gene3D" id="3.30.200.20">
    <property type="entry name" value="Phosphorylase Kinase, domain 1"/>
    <property type="match status" value="1"/>
</dbReference>
<dbReference type="GO" id="GO:0004674">
    <property type="term" value="F:protein serine/threonine kinase activity"/>
    <property type="evidence" value="ECO:0007669"/>
    <property type="project" value="UniProtKB-KW"/>
</dbReference>
<feature type="domain" description="Protein kinase" evidence="7">
    <location>
        <begin position="1"/>
        <end position="237"/>
    </location>
</feature>
<dbReference type="InterPro" id="IPR041677">
    <property type="entry name" value="DNA2/NAM7_AAA_11"/>
</dbReference>
<dbReference type="Pfam" id="PF13087">
    <property type="entry name" value="AAA_12"/>
    <property type="match status" value="1"/>
</dbReference>
<evidence type="ECO:0000313" key="9">
    <source>
        <dbReference type="Proteomes" id="UP000067626"/>
    </source>
</evidence>
<keyword evidence="6" id="KW-0175">Coiled coil</keyword>
<keyword evidence="5" id="KW-0067">ATP-binding</keyword>
<keyword evidence="8" id="KW-0808">Transferase</keyword>
<dbReference type="InterPro" id="IPR011009">
    <property type="entry name" value="Kinase-like_dom_sf"/>
</dbReference>
<dbReference type="PATRIC" id="fig|52.7.peg.5196"/>
<keyword evidence="2" id="KW-0547">Nucleotide-binding</keyword>
<dbReference type="GO" id="GO:0016787">
    <property type="term" value="F:hydrolase activity"/>
    <property type="evidence" value="ECO:0007669"/>
    <property type="project" value="UniProtKB-KW"/>
</dbReference>